<dbReference type="Gene3D" id="3.40.50.720">
    <property type="entry name" value="NAD(P)-binding Rossmann-like Domain"/>
    <property type="match status" value="1"/>
</dbReference>
<feature type="domain" description="Carrier" evidence="8">
    <location>
        <begin position="1463"/>
        <end position="1539"/>
    </location>
</feature>
<dbReference type="FunFam" id="1.10.1200.10:FF:000016">
    <property type="entry name" value="Non-ribosomal peptide synthase"/>
    <property type="match status" value="1"/>
</dbReference>
<dbReference type="Pfam" id="PF00698">
    <property type="entry name" value="Acyl_transf_1"/>
    <property type="match status" value="1"/>
</dbReference>
<dbReference type="SUPFAM" id="SSF53901">
    <property type="entry name" value="Thiolase-like"/>
    <property type="match status" value="1"/>
</dbReference>
<keyword evidence="11" id="KW-1185">Reference proteome</keyword>
<evidence type="ECO:0000256" key="3">
    <source>
        <dbReference type="ARBA" id="ARBA00022679"/>
    </source>
</evidence>
<dbReference type="PROSITE" id="PS00606">
    <property type="entry name" value="KS3_1"/>
    <property type="match status" value="1"/>
</dbReference>
<dbReference type="SUPFAM" id="SSF47336">
    <property type="entry name" value="ACP-like"/>
    <property type="match status" value="1"/>
</dbReference>
<dbReference type="InterPro" id="IPR016039">
    <property type="entry name" value="Thiolase-like"/>
</dbReference>
<evidence type="ECO:0000256" key="5">
    <source>
        <dbReference type="ARBA" id="ARBA00023098"/>
    </source>
</evidence>
<evidence type="ECO:0000313" key="11">
    <source>
        <dbReference type="Proteomes" id="UP000003922"/>
    </source>
</evidence>
<dbReference type="KEGG" id="cwa:CwatDRAFT_5713"/>
<dbReference type="InterPro" id="IPR029058">
    <property type="entry name" value="AB_hydrolase_fold"/>
</dbReference>
<dbReference type="GO" id="GO:0006633">
    <property type="term" value="P:fatty acid biosynthetic process"/>
    <property type="evidence" value="ECO:0007669"/>
    <property type="project" value="InterPro"/>
</dbReference>
<dbReference type="RefSeq" id="WP_007304219.1">
    <property type="nucleotide sequence ID" value="NZ_AADV02000002.1"/>
</dbReference>
<dbReference type="Pfam" id="PF00550">
    <property type="entry name" value="PP-binding"/>
    <property type="match status" value="1"/>
</dbReference>
<dbReference type="InterPro" id="IPR014043">
    <property type="entry name" value="Acyl_transferase_dom"/>
</dbReference>
<dbReference type="SUPFAM" id="SSF51735">
    <property type="entry name" value="NAD(P)-binding Rossmann-fold domains"/>
    <property type="match status" value="2"/>
</dbReference>
<keyword evidence="5" id="KW-0443">Lipid metabolism</keyword>
<dbReference type="PANTHER" id="PTHR43775">
    <property type="entry name" value="FATTY ACID SYNTHASE"/>
    <property type="match status" value="1"/>
</dbReference>
<evidence type="ECO:0000256" key="2">
    <source>
        <dbReference type="ARBA" id="ARBA00022553"/>
    </source>
</evidence>
<dbReference type="Pfam" id="PF00109">
    <property type="entry name" value="ketoacyl-synt"/>
    <property type="match status" value="1"/>
</dbReference>
<keyword evidence="3 10" id="KW-0808">Transferase</keyword>
<dbReference type="InterPro" id="IPR014031">
    <property type="entry name" value="Ketoacyl_synth_C"/>
</dbReference>
<reference evidence="10" key="1">
    <citation type="submission" date="2004-02" db="EMBL/GenBank/DDBJ databases">
        <authorList>
            <consortium name="DOE Joint Genome Institute"/>
        </authorList>
    </citation>
    <scope>NUCLEOTIDE SEQUENCE [LARGE SCALE GENOMIC DNA]</scope>
    <source>
        <strain evidence="10">WH 8501</strain>
    </source>
</reference>
<dbReference type="SUPFAM" id="SSF55048">
    <property type="entry name" value="Probable ACP-binding domain of malonyl-CoA ACP transacylase"/>
    <property type="match status" value="1"/>
</dbReference>
<dbReference type="Gene3D" id="3.40.50.1820">
    <property type="entry name" value="alpha/beta hydrolase"/>
    <property type="match status" value="1"/>
</dbReference>
<dbReference type="PROSITE" id="PS50075">
    <property type="entry name" value="CARRIER"/>
    <property type="match status" value="1"/>
</dbReference>
<evidence type="ECO:0000256" key="4">
    <source>
        <dbReference type="ARBA" id="ARBA00022832"/>
    </source>
</evidence>
<dbReference type="GO" id="GO:0004315">
    <property type="term" value="F:3-oxoacyl-[acyl-carrier-protein] synthase activity"/>
    <property type="evidence" value="ECO:0007669"/>
    <property type="project" value="InterPro"/>
</dbReference>
<protein>
    <submittedName>
        <fullName evidence="10">Beta-ketoacyl synthase:Acyl transferase region:Phosphopantetheine-binding</fullName>
    </submittedName>
</protein>
<dbReference type="InterPro" id="IPR006162">
    <property type="entry name" value="Ppantetheine_attach_site"/>
</dbReference>
<reference evidence="10" key="3">
    <citation type="submission" date="2016-12" db="EMBL/GenBank/DDBJ databases">
        <title>Annotation of the draft genome assembly of Crocosphaera watsonii WH 8501.</title>
        <authorList>
            <consortium name="US DOE Joint Genome Institute (JGI-ORNL)"/>
            <person name="Larimer F."/>
            <person name="Land M."/>
        </authorList>
    </citation>
    <scope>NUCLEOTIDE SEQUENCE</scope>
    <source>
        <strain evidence="10">WH 8501</strain>
    </source>
</reference>
<dbReference type="CDD" id="cd00833">
    <property type="entry name" value="PKS"/>
    <property type="match status" value="1"/>
</dbReference>
<dbReference type="InterPro" id="IPR036291">
    <property type="entry name" value="NAD(P)-bd_dom_sf"/>
</dbReference>
<dbReference type="Pfam" id="PF22621">
    <property type="entry name" value="CurL-like_PKS_C"/>
    <property type="match status" value="1"/>
</dbReference>
<keyword evidence="1" id="KW-0596">Phosphopantetheine</keyword>
<dbReference type="InterPro" id="IPR001227">
    <property type="entry name" value="Ac_transferase_dom_sf"/>
</dbReference>
<dbReference type="SMART" id="SM00822">
    <property type="entry name" value="PKS_KR"/>
    <property type="match status" value="1"/>
</dbReference>
<reference evidence="10" key="2">
    <citation type="submission" date="2005-06" db="EMBL/GenBank/DDBJ databases">
        <title>Sequencing of the draft genome and assembly of Crocosphaera watsonii WH 8501.</title>
        <authorList>
            <consortium name="US DOE Joint Genome Institute (JGI-PGF)"/>
            <person name="Copeland A."/>
            <person name="Lucas S."/>
            <person name="Lapidus A."/>
            <person name="Barry K."/>
            <person name="Detter C."/>
            <person name="Glavina T."/>
            <person name="Hammon N."/>
            <person name="Israni S."/>
            <person name="Pitluck S."/>
            <person name="Richardson P."/>
        </authorList>
    </citation>
    <scope>NUCLEOTIDE SEQUENCE [LARGE SCALE GENOMIC DNA]</scope>
    <source>
        <strain evidence="10">WH 8501</strain>
    </source>
</reference>
<dbReference type="InterPro" id="IPR020841">
    <property type="entry name" value="PKS_Beta-ketoAc_synthase_dom"/>
</dbReference>
<dbReference type="InterPro" id="IPR016036">
    <property type="entry name" value="Malonyl_transacylase_ACP-bd"/>
</dbReference>
<dbReference type="Pfam" id="PF08659">
    <property type="entry name" value="KR"/>
    <property type="match status" value="1"/>
</dbReference>
<evidence type="ECO:0000259" key="9">
    <source>
        <dbReference type="PROSITE" id="PS52004"/>
    </source>
</evidence>
<dbReference type="SMART" id="SM00825">
    <property type="entry name" value="PKS_KS"/>
    <property type="match status" value="1"/>
</dbReference>
<dbReference type="Gene3D" id="3.30.70.3290">
    <property type="match status" value="1"/>
</dbReference>
<accession>Q4C7P7</accession>
<dbReference type="InterPro" id="IPR014030">
    <property type="entry name" value="Ketoacyl_synth_N"/>
</dbReference>
<dbReference type="Gene3D" id="3.40.366.10">
    <property type="entry name" value="Malonyl-Coenzyme A Acyl Carrier Protein, domain 2"/>
    <property type="match status" value="1"/>
</dbReference>
<dbReference type="PROSITE" id="PS00012">
    <property type="entry name" value="PHOSPHOPANTETHEINE"/>
    <property type="match status" value="1"/>
</dbReference>
<dbReference type="InterPro" id="IPR016035">
    <property type="entry name" value="Acyl_Trfase/lysoPLipase"/>
</dbReference>
<dbReference type="Pfam" id="PF21394">
    <property type="entry name" value="Beta-ketacyl_N"/>
    <property type="match status" value="1"/>
</dbReference>
<evidence type="ECO:0000259" key="8">
    <source>
        <dbReference type="PROSITE" id="PS50075"/>
    </source>
</evidence>
<dbReference type="Gene3D" id="3.40.47.10">
    <property type="match status" value="1"/>
</dbReference>
<keyword evidence="6" id="KW-0511">Multifunctional enzyme</keyword>
<keyword evidence="4" id="KW-0276">Fatty acid metabolism</keyword>
<proteinExistence type="predicted"/>
<feature type="region of interest" description="Disordered" evidence="7">
    <location>
        <begin position="1105"/>
        <end position="1130"/>
    </location>
</feature>
<organism evidence="10 11">
    <name type="scientific">Crocosphaera watsonii WH 8501</name>
    <dbReference type="NCBI Taxonomy" id="165597"/>
    <lineage>
        <taxon>Bacteria</taxon>
        <taxon>Bacillati</taxon>
        <taxon>Cyanobacteriota</taxon>
        <taxon>Cyanophyceae</taxon>
        <taxon>Oscillatoriophycideae</taxon>
        <taxon>Chroococcales</taxon>
        <taxon>Aphanothecaceae</taxon>
        <taxon>Crocosphaera</taxon>
    </lineage>
</organism>
<dbReference type="FunFam" id="3.40.47.10:FF:000042">
    <property type="entry name" value="Polyketide synthase Pks13"/>
    <property type="match status" value="1"/>
</dbReference>
<dbReference type="InterPro" id="IPR009081">
    <property type="entry name" value="PP-bd_ACP"/>
</dbReference>
<dbReference type="Pfam" id="PF02801">
    <property type="entry name" value="Ketoacyl-synt_C"/>
    <property type="match status" value="1"/>
</dbReference>
<dbReference type="InterPro" id="IPR057326">
    <property type="entry name" value="KR_dom"/>
</dbReference>
<feature type="domain" description="Ketosynthase family 3 (KS3)" evidence="9">
    <location>
        <begin position="8"/>
        <end position="432"/>
    </location>
</feature>
<dbReference type="InterPro" id="IPR049490">
    <property type="entry name" value="C883_1060-like_KR_N"/>
</dbReference>
<dbReference type="InterPro" id="IPR050091">
    <property type="entry name" value="PKS_NRPS_Biosynth_Enz"/>
</dbReference>
<dbReference type="SUPFAM" id="SSF52151">
    <property type="entry name" value="FabD/lysophospholipase-like"/>
    <property type="match status" value="1"/>
</dbReference>
<dbReference type="GO" id="GO:0004312">
    <property type="term" value="F:fatty acid synthase activity"/>
    <property type="evidence" value="ECO:0007669"/>
    <property type="project" value="TreeGrafter"/>
</dbReference>
<dbReference type="InterPro" id="IPR018201">
    <property type="entry name" value="Ketoacyl_synth_AS"/>
</dbReference>
<sequence>MTDSLNNGLEIAIIGMAGRFPGADTVDAFWDNLSQGKESITVYSEEELLKRGIDEALLKKPNYVKSAAKLEDVDLFDAEFFGFNAREAEILDPQHRLFLECAWTALENAGYDSQKYPGAIAVFGGAGMNGYLFNVYSQSKNNNSLDPYQLFLASDKDFLTTRVSYKLNLDGPSVNVQTACSTSLVAVHFACQSLLSGECDMALAGGVAISQQVGYLYQEGGIYSPDGHCRAFDAEAKGTVSGNGVGLVVLKRLEDALQEKDNILAVIKGSAINNDGAQKVSYTAPSLDSQAQVIKDAQHIAEVEPESISYVEAHGTGTALGDPIEVSALTQAFRVGTDKTGFCALGSVKTNIGHLDTAAGIASLIKTTLALKNKQIPPSLYFKQPNPQIDFANSPFYISDSLSEWQSNGTPRRAGVSSFGIGGTNVHLVLEEVVNSEQLAVTSEQLPVTSCLLLLSAKTATALETARENLVNHLKQYPELNLADVAYTLQVGRRDFDYRGFVVAKDNEEAIKQLESSFLTHSSTSSSYRPVTFLFSGQGSQYVGMGKELYDTETVFKQEIDNCCDLLQEYLGCDLREIIFAEKETGDPPPSPLTKGGEQQAIVKKSYNLQSTMYAQPALFVIEYALAKLWMSWGIEPDVMLGHSIGEYVAATLAGVFSLEDALKIVYIRGKLMQNCDAGAMLSVALGEAEIQTYLTSDLSLAAVNAPQLCVVSGTETAIAQLQKDLENNNIACRLLHTSHAFHSEMMEPVLKEFSAEISNITLNAPQKLFISNVSGSWLTEKEATDPHYWSTHLRKTVRFADGIFELSKEPQRIFIEVGPGKTLSTLTQQNLGLNSEQVILTSLRHPKEEQSDITFILHSLGKLWQAGVPINWSGFYEEQPHYRLPLPTYPFERKRYWVDAQFNKPQEDAIAIYEDLEDWFYVPSWERNMAPLGIDWESMDKKGSSWLIFLDNQGIGANIADSLTKAGQEVLTVTPGEEFAETDYRCFSVNPDKKEYYQALAEDLGLRQLMPDFIVHLWNIDPEKTEFTVYQEQGFYSLLWLAQTYASSSPEIFIVTNGLYDLMGQEALIPEKMPILGLCQVINQEYPQIRCRNIDIEGENLLYSSKSRSPQPPLVRGASDTPDSPRRGSQEIGDRLIAEFLDPQKELIVAYRGIYRWQQTFKPISLKEPKKSNIKLRKGGNYLILGDLTNSLGRIFAQQVAATEDTTLLLVAHNSIPQKEEWVNILTQNEIKESVAQEIRQIQELEAQGVNCLIFSPESDLNEVMGQVEEVHGVFYATPMSSPLSAAPIQLLERSQSEYNFQTKAKGLYPLAASLQDKKLDFVLVQSSLSAVLGGLGLGAYSGANRFLDAFVHQQNQISETPWISINWDACLSEEDKQRAMGLGSRLVPFALTPEEVRAVIDRVLASGLSSQIIVSKGDLEARLKGSTEVKLSPKTTAETGTEVNQNLAQYERPNLANEYVAPRNDMEEAIANIWQEILGVEPIGVNDSFFDLGGHSLLAIQALSRLKETFQVELSMGSLLYEAPTIAGIAEIIEQNQDESEDLAAISEVLAEIQSLSPEEVEEQLKEE</sequence>
<dbReference type="SMART" id="SM00827">
    <property type="entry name" value="PKS_AT"/>
    <property type="match status" value="1"/>
</dbReference>
<dbReference type="InterPro" id="IPR036736">
    <property type="entry name" value="ACP-like_sf"/>
</dbReference>
<dbReference type="Gene3D" id="3.30.70.250">
    <property type="entry name" value="Malonyl-CoA ACP transacylase, ACP-binding"/>
    <property type="match status" value="1"/>
</dbReference>
<dbReference type="EMBL" id="AADV02000002">
    <property type="protein sequence ID" value="EAM52574.1"/>
    <property type="molecule type" value="Genomic_DNA"/>
</dbReference>
<dbReference type="PROSITE" id="PS52004">
    <property type="entry name" value="KS3_2"/>
    <property type="match status" value="1"/>
</dbReference>
<evidence type="ECO:0000256" key="7">
    <source>
        <dbReference type="SAM" id="MobiDB-lite"/>
    </source>
</evidence>
<name>Q4C7P7_CROWT</name>
<comment type="caution">
    <text evidence="10">The sequence shown here is derived from an EMBL/GenBank/DDBJ whole genome shotgun (WGS) entry which is preliminary data.</text>
</comment>
<evidence type="ECO:0000313" key="10">
    <source>
        <dbReference type="EMBL" id="EAM52574.1"/>
    </source>
</evidence>
<keyword evidence="2" id="KW-0597">Phosphoprotein</keyword>
<dbReference type="Proteomes" id="UP000003922">
    <property type="component" value="Unassembled WGS sequence"/>
</dbReference>
<dbReference type="PANTHER" id="PTHR43775:SF51">
    <property type="entry name" value="INACTIVE PHENOLPHTHIOCEROL SYNTHESIS POLYKETIDE SYNTHASE TYPE I PKS1-RELATED"/>
    <property type="match status" value="1"/>
</dbReference>
<gene>
    <name evidence="10" type="ORF">CwatDRAFT_5713</name>
</gene>
<dbReference type="OrthoDB" id="499075at2"/>
<evidence type="ECO:0000256" key="6">
    <source>
        <dbReference type="ARBA" id="ARBA00023268"/>
    </source>
</evidence>
<dbReference type="InterPro" id="IPR013968">
    <property type="entry name" value="PKS_KR"/>
</dbReference>
<dbReference type="GO" id="GO:0044550">
    <property type="term" value="P:secondary metabolite biosynthetic process"/>
    <property type="evidence" value="ECO:0007669"/>
    <property type="project" value="UniProtKB-ARBA"/>
</dbReference>
<evidence type="ECO:0000256" key="1">
    <source>
        <dbReference type="ARBA" id="ARBA00022450"/>
    </source>
</evidence>